<dbReference type="Pfam" id="PF02254">
    <property type="entry name" value="TrkA_N"/>
    <property type="match status" value="1"/>
</dbReference>
<dbReference type="EMBL" id="MQVS01000002">
    <property type="protein sequence ID" value="OKL52487.1"/>
    <property type="molecule type" value="Genomic_DNA"/>
</dbReference>
<dbReference type="InterPro" id="IPR006037">
    <property type="entry name" value="RCK_C"/>
</dbReference>
<dbReference type="SUPFAM" id="SSF116726">
    <property type="entry name" value="TrkA C-terminal domain-like"/>
    <property type="match status" value="1"/>
</dbReference>
<comment type="caution">
    <text evidence="7">The sequence shown here is derived from an EMBL/GenBank/DDBJ whole genome shotgun (WGS) entry which is preliminary data.</text>
</comment>
<accession>A0A1Q5PY72</accession>
<dbReference type="Proteomes" id="UP000185612">
    <property type="component" value="Unassembled WGS sequence"/>
</dbReference>
<keyword evidence="8" id="KW-1185">Reference proteome</keyword>
<dbReference type="RefSeq" id="WP_073823238.1">
    <property type="nucleotide sequence ID" value="NZ_JAUNKL010000006.1"/>
</dbReference>
<keyword evidence="3" id="KW-0630">Potassium</keyword>
<sequence>MHIVIVGSGRVGATLAVTLEAIGHSVAIIDRSPEAFERLPDDFSGSCITGMAFDRDTLIRAGIEQAHGLAAVTSGDNSNILAARVARETFGVQQVVARIYDPRRADLYAKLGIPTVGTVRWSADRILHRLLPHVAGEVYRDDTGSISLCNPSVHRSWIGTPLSQLEAATGVRIAFVTRASVAHLPAGHEVFQEGDDLHLLVPVKRVEQVSRILGQIPQQED</sequence>
<dbReference type="InterPro" id="IPR036721">
    <property type="entry name" value="RCK_C_sf"/>
</dbReference>
<dbReference type="STRING" id="52770.BSZ40_03250"/>
<protein>
    <recommendedName>
        <fullName evidence="1">Trk system potassium uptake protein TrkA</fullName>
    </recommendedName>
</protein>
<dbReference type="InterPro" id="IPR006036">
    <property type="entry name" value="K_uptake_TrkA"/>
</dbReference>
<name>A0A1Q5PY72_9ACTO</name>
<dbReference type="PROSITE" id="PS51201">
    <property type="entry name" value="RCK_N"/>
    <property type="match status" value="1"/>
</dbReference>
<dbReference type="GO" id="GO:0015079">
    <property type="term" value="F:potassium ion transmembrane transporter activity"/>
    <property type="evidence" value="ECO:0007669"/>
    <property type="project" value="InterPro"/>
</dbReference>
<dbReference type="InterPro" id="IPR050721">
    <property type="entry name" value="Trk_Ktr_HKT_K-transport"/>
</dbReference>
<keyword evidence="4" id="KW-0520">NAD</keyword>
<dbReference type="OrthoDB" id="3208998at2"/>
<dbReference type="InterPro" id="IPR003148">
    <property type="entry name" value="RCK_N"/>
</dbReference>
<evidence type="ECO:0000259" key="6">
    <source>
        <dbReference type="PROSITE" id="PS51202"/>
    </source>
</evidence>
<dbReference type="SUPFAM" id="SSF51735">
    <property type="entry name" value="NAD(P)-binding Rossmann-fold domains"/>
    <property type="match status" value="1"/>
</dbReference>
<dbReference type="FunCoup" id="A0A1Q5PY72">
    <property type="interactions" value="1"/>
</dbReference>
<evidence type="ECO:0000256" key="3">
    <source>
        <dbReference type="ARBA" id="ARBA00022958"/>
    </source>
</evidence>
<reference evidence="8" key="1">
    <citation type="submission" date="2016-12" db="EMBL/GenBank/DDBJ databases">
        <authorList>
            <person name="Meng X."/>
        </authorList>
    </citation>
    <scope>NUCLEOTIDE SEQUENCE [LARGE SCALE GENOMIC DNA]</scope>
    <source>
        <strain evidence="8">DSM 20732</strain>
    </source>
</reference>
<dbReference type="Gene3D" id="3.30.70.1450">
    <property type="entry name" value="Regulator of K+ conductance, C-terminal domain"/>
    <property type="match status" value="1"/>
</dbReference>
<evidence type="ECO:0000256" key="2">
    <source>
        <dbReference type="ARBA" id="ARBA00022538"/>
    </source>
</evidence>
<evidence type="ECO:0000256" key="4">
    <source>
        <dbReference type="ARBA" id="ARBA00023027"/>
    </source>
</evidence>
<dbReference type="Gene3D" id="3.40.50.720">
    <property type="entry name" value="NAD(P)-binding Rossmann-like Domain"/>
    <property type="match status" value="1"/>
</dbReference>
<proteinExistence type="predicted"/>
<dbReference type="PANTHER" id="PTHR43833">
    <property type="entry name" value="POTASSIUM CHANNEL PROTEIN 2-RELATED-RELATED"/>
    <property type="match status" value="1"/>
</dbReference>
<evidence type="ECO:0000313" key="8">
    <source>
        <dbReference type="Proteomes" id="UP000185612"/>
    </source>
</evidence>
<evidence type="ECO:0000259" key="5">
    <source>
        <dbReference type="PROSITE" id="PS51201"/>
    </source>
</evidence>
<feature type="domain" description="RCK C-terminal" evidence="6">
    <location>
        <begin position="136"/>
        <end position="215"/>
    </location>
</feature>
<dbReference type="PROSITE" id="PS51202">
    <property type="entry name" value="RCK_C"/>
    <property type="match status" value="1"/>
</dbReference>
<dbReference type="AlphaFoldDB" id="A0A1Q5PY72"/>
<dbReference type="PRINTS" id="PR00335">
    <property type="entry name" value="KUPTAKETRKA"/>
</dbReference>
<keyword evidence="2" id="KW-0633">Potassium transport</keyword>
<gene>
    <name evidence="7" type="ORF">BSZ40_03250</name>
</gene>
<dbReference type="PANTHER" id="PTHR43833:SF8">
    <property type="entry name" value="TRK SYSTEM POTASSIUM UPTAKE PROTEIN TRKA"/>
    <property type="match status" value="1"/>
</dbReference>
<evidence type="ECO:0000256" key="1">
    <source>
        <dbReference type="ARBA" id="ARBA00017378"/>
    </source>
</evidence>
<dbReference type="GO" id="GO:0005886">
    <property type="term" value="C:plasma membrane"/>
    <property type="evidence" value="ECO:0007669"/>
    <property type="project" value="InterPro"/>
</dbReference>
<keyword evidence="2" id="KW-0813">Transport</keyword>
<evidence type="ECO:0000313" key="7">
    <source>
        <dbReference type="EMBL" id="OKL52487.1"/>
    </source>
</evidence>
<organism evidence="7 8">
    <name type="scientific">Buchananella hordeovulneris</name>
    <dbReference type="NCBI Taxonomy" id="52770"/>
    <lineage>
        <taxon>Bacteria</taxon>
        <taxon>Bacillati</taxon>
        <taxon>Actinomycetota</taxon>
        <taxon>Actinomycetes</taxon>
        <taxon>Actinomycetales</taxon>
        <taxon>Actinomycetaceae</taxon>
        <taxon>Buchananella</taxon>
    </lineage>
</organism>
<keyword evidence="2" id="KW-0406">Ion transport</keyword>
<feature type="domain" description="RCK N-terminal" evidence="5">
    <location>
        <begin position="1"/>
        <end position="127"/>
    </location>
</feature>
<dbReference type="InterPro" id="IPR036291">
    <property type="entry name" value="NAD(P)-bd_dom_sf"/>
</dbReference>